<keyword evidence="1" id="KW-0732">Signal</keyword>
<gene>
    <name evidence="2" type="ORF">FUAX_10170</name>
</gene>
<feature type="signal peptide" evidence="1">
    <location>
        <begin position="1"/>
        <end position="19"/>
    </location>
</feature>
<dbReference type="AlphaFoldDB" id="A0AAU9CH70"/>
<dbReference type="SUPFAM" id="SSF50978">
    <property type="entry name" value="WD40 repeat-like"/>
    <property type="match status" value="1"/>
</dbReference>
<dbReference type="InterPro" id="IPR036322">
    <property type="entry name" value="WD40_repeat_dom_sf"/>
</dbReference>
<keyword evidence="3" id="KW-1185">Reference proteome</keyword>
<accession>A0AAU9CH70</accession>
<dbReference type="EMBL" id="AP025314">
    <property type="protein sequence ID" value="BDD08585.1"/>
    <property type="molecule type" value="Genomic_DNA"/>
</dbReference>
<sequence length="389" mass="44937">MKSILRLILVSIFIALLSACGDKNQSKEPASAQEMITIDLNQEFESKPIPLSQIAKDIRVIRLSSEEESLMRYFRGFVGKKYIISVTRKNILQFDSNGKFIRTITRSGKGPREFSQMVMSWAVDDHEKHLFYNGFKNNYICKFNLETGEFEKDINIPIEHCSDIFNMASVNDTTLVIAPNKYKSSGYEYFSLSHSGRIIDGYKRKPIAKELWPKSFNKPTLKKADDEHLLLLTNQSEPMYRLDKKRRDPVLQIQGKDTTFIDEGFIVSFMNCTHTSEKYTYLTLSKVKEAFGAIMTAGDASYLYDKKKNETVEIKKFTYDTYGIPLGKRLMNLDRGVFYCSVNAIDLKNKLDKIIEKNELPKKEMEWVKNLQDKVSEDDNPVIFSGKWI</sequence>
<evidence type="ECO:0008006" key="4">
    <source>
        <dbReference type="Google" id="ProtNLM"/>
    </source>
</evidence>
<dbReference type="Pfam" id="PF17170">
    <property type="entry name" value="DUF5128"/>
    <property type="match status" value="1"/>
</dbReference>
<feature type="chain" id="PRO_5043526862" description="6-bladed beta-propeller" evidence="1">
    <location>
        <begin position="20"/>
        <end position="389"/>
    </location>
</feature>
<evidence type="ECO:0000313" key="2">
    <source>
        <dbReference type="EMBL" id="BDD08585.1"/>
    </source>
</evidence>
<name>A0AAU9CH70_9BACT</name>
<evidence type="ECO:0000313" key="3">
    <source>
        <dbReference type="Proteomes" id="UP001348817"/>
    </source>
</evidence>
<dbReference type="KEGG" id="fax:FUAX_10170"/>
<reference evidence="2 3" key="1">
    <citation type="submission" date="2021-12" db="EMBL/GenBank/DDBJ databases">
        <title>Genome sequencing of bacteria with rrn-lacking chromosome and rrn-plasmid.</title>
        <authorList>
            <person name="Anda M."/>
            <person name="Iwasaki W."/>
        </authorList>
    </citation>
    <scope>NUCLEOTIDE SEQUENCE [LARGE SCALE GENOMIC DNA]</scope>
    <source>
        <strain evidence="2 3">DSM 100852</strain>
    </source>
</reference>
<evidence type="ECO:0000256" key="1">
    <source>
        <dbReference type="SAM" id="SignalP"/>
    </source>
</evidence>
<dbReference type="Gene3D" id="2.120.10.30">
    <property type="entry name" value="TolB, C-terminal domain"/>
    <property type="match status" value="1"/>
</dbReference>
<dbReference type="InterPro" id="IPR011042">
    <property type="entry name" value="6-blade_b-propeller_TolB-like"/>
</dbReference>
<dbReference type="Proteomes" id="UP001348817">
    <property type="component" value="Chromosome"/>
</dbReference>
<protein>
    <recommendedName>
        <fullName evidence="4">6-bladed beta-propeller</fullName>
    </recommendedName>
</protein>
<dbReference type="PROSITE" id="PS51257">
    <property type="entry name" value="PROKAR_LIPOPROTEIN"/>
    <property type="match status" value="1"/>
</dbReference>
<dbReference type="RefSeq" id="WP_338393833.1">
    <property type="nucleotide sequence ID" value="NZ_AP025314.1"/>
</dbReference>
<proteinExistence type="predicted"/>
<organism evidence="2 3">
    <name type="scientific">Fulvitalea axinellae</name>
    <dbReference type="NCBI Taxonomy" id="1182444"/>
    <lineage>
        <taxon>Bacteria</taxon>
        <taxon>Pseudomonadati</taxon>
        <taxon>Bacteroidota</taxon>
        <taxon>Cytophagia</taxon>
        <taxon>Cytophagales</taxon>
        <taxon>Persicobacteraceae</taxon>
        <taxon>Fulvitalea</taxon>
    </lineage>
</organism>